<evidence type="ECO:0000313" key="2">
    <source>
        <dbReference type="EMBL" id="MCP1676119.1"/>
    </source>
</evidence>
<dbReference type="EMBL" id="JALJXV010000008">
    <property type="protein sequence ID" value="MCP1676119.1"/>
    <property type="molecule type" value="Genomic_DNA"/>
</dbReference>
<keyword evidence="1" id="KW-0472">Membrane</keyword>
<keyword evidence="1" id="KW-1133">Transmembrane helix</keyword>
<organism evidence="2 3">
    <name type="scientific">Natronocella acetinitrilica</name>
    <dbReference type="NCBI Taxonomy" id="414046"/>
    <lineage>
        <taxon>Bacteria</taxon>
        <taxon>Pseudomonadati</taxon>
        <taxon>Pseudomonadota</taxon>
        <taxon>Gammaproteobacteria</taxon>
        <taxon>Chromatiales</taxon>
        <taxon>Ectothiorhodospiraceae</taxon>
        <taxon>Natronocella</taxon>
    </lineage>
</organism>
<evidence type="ECO:0000313" key="3">
    <source>
        <dbReference type="Proteomes" id="UP001205843"/>
    </source>
</evidence>
<proteinExistence type="predicted"/>
<sequence>MNNKTHATGRDGPGIREHPQRLAIASELHARPFESLTPPLRATHLAMLGADAQEDRRHVETLCDAFEQVRPPESATHHSVNLGAFHLRWERHTEFSTYTFFCSSPYMGRDEHFTNRALDRVPPAWREAIPGELVAAVHLILEGPADPERSVHEILELFGTENVAGSMVADGGAHLFTDFRLHGDGFGHILIQAGGLPARRTGRLVQRVLEIETYRLMALLAFPIARRTTAQLTELDDQLRSVTDRMSHRESLESEQALLTELSGLAGELERITAQNTFRLSAAHAYRELVENRIDNLREERIKDLQTISEFMERRFTPAMRTCESVALRQHALSERLSRAAELLRTRVDVALEAQNRDLLASMNQRTDLQLRLQQTVEGLSVVVLSYYTTGLLHYALRGVEAAGVALNVNLIVGASVPFIVVGMWTVSRLMRRRLLGKRSSH</sequence>
<keyword evidence="3" id="KW-1185">Reference proteome</keyword>
<accession>A0AAE3G5P9</accession>
<name>A0AAE3G5P9_9GAMM</name>
<dbReference type="AlphaFoldDB" id="A0AAE3G5P9"/>
<reference evidence="2" key="1">
    <citation type="submission" date="2022-03" db="EMBL/GenBank/DDBJ databases">
        <title>Genomic Encyclopedia of Type Strains, Phase III (KMG-III): the genomes of soil and plant-associated and newly described type strains.</title>
        <authorList>
            <person name="Whitman W."/>
        </authorList>
    </citation>
    <scope>NUCLEOTIDE SEQUENCE</scope>
    <source>
        <strain evidence="2">ANL 6-2</strain>
    </source>
</reference>
<evidence type="ECO:0000256" key="1">
    <source>
        <dbReference type="SAM" id="Phobius"/>
    </source>
</evidence>
<keyword evidence="1" id="KW-0812">Transmembrane</keyword>
<dbReference type="Pfam" id="PF11902">
    <property type="entry name" value="DUF3422"/>
    <property type="match status" value="1"/>
</dbReference>
<comment type="caution">
    <text evidence="2">The sequence shown here is derived from an EMBL/GenBank/DDBJ whole genome shotgun (WGS) entry which is preliminary data.</text>
</comment>
<gene>
    <name evidence="2" type="ORF">J2T57_003278</name>
</gene>
<dbReference type="Proteomes" id="UP001205843">
    <property type="component" value="Unassembled WGS sequence"/>
</dbReference>
<feature type="transmembrane region" description="Helical" evidence="1">
    <location>
        <begin position="409"/>
        <end position="431"/>
    </location>
</feature>
<protein>
    <submittedName>
        <fullName evidence="2">Membrane-anchored protein</fullName>
    </submittedName>
</protein>
<dbReference type="InterPro" id="IPR021830">
    <property type="entry name" value="DUF3422"/>
</dbReference>